<dbReference type="Gene3D" id="3.90.245.10">
    <property type="entry name" value="Ribonucleoside hydrolase-like"/>
    <property type="match status" value="1"/>
</dbReference>
<protein>
    <recommendedName>
        <fullName evidence="4">Inosine/uridine-preferring nucleoside hydrolase domain-containing protein</fullName>
    </recommendedName>
</protein>
<dbReference type="VEuPathDB" id="FungiDB:jhhlp_001294"/>
<evidence type="ECO:0000256" key="1">
    <source>
        <dbReference type="ARBA" id="ARBA00009176"/>
    </source>
</evidence>
<proteinExistence type="inferred from homology"/>
<organism evidence="5 6">
    <name type="scientific">Lomentospora prolificans</name>
    <dbReference type="NCBI Taxonomy" id="41688"/>
    <lineage>
        <taxon>Eukaryota</taxon>
        <taxon>Fungi</taxon>
        <taxon>Dikarya</taxon>
        <taxon>Ascomycota</taxon>
        <taxon>Pezizomycotina</taxon>
        <taxon>Sordariomycetes</taxon>
        <taxon>Hypocreomycetidae</taxon>
        <taxon>Microascales</taxon>
        <taxon>Microascaceae</taxon>
        <taxon>Lomentospora</taxon>
    </lineage>
</organism>
<dbReference type="InterPro" id="IPR036452">
    <property type="entry name" value="Ribo_hydro-like"/>
</dbReference>
<name>A0A2N3NHU8_9PEZI</name>
<keyword evidence="6" id="KW-1185">Reference proteome</keyword>
<evidence type="ECO:0000313" key="5">
    <source>
        <dbReference type="EMBL" id="PKS11998.1"/>
    </source>
</evidence>
<dbReference type="InterPro" id="IPR001910">
    <property type="entry name" value="Inosine/uridine_hydrolase_dom"/>
</dbReference>
<keyword evidence="2" id="KW-0378">Hydrolase</keyword>
<dbReference type="Proteomes" id="UP000233524">
    <property type="component" value="Unassembled WGS sequence"/>
</dbReference>
<evidence type="ECO:0000313" key="6">
    <source>
        <dbReference type="Proteomes" id="UP000233524"/>
    </source>
</evidence>
<dbReference type="GO" id="GO:0008477">
    <property type="term" value="F:purine nucleosidase activity"/>
    <property type="evidence" value="ECO:0007669"/>
    <property type="project" value="TreeGrafter"/>
</dbReference>
<accession>A0A2N3NHU8</accession>
<reference evidence="5 6" key="1">
    <citation type="journal article" date="2017" name="G3 (Bethesda)">
        <title>First Draft Genome Sequence of the Pathogenic Fungus Lomentospora prolificans (Formerly Scedosporium prolificans).</title>
        <authorList>
            <person name="Luo R."/>
            <person name="Zimin A."/>
            <person name="Workman R."/>
            <person name="Fan Y."/>
            <person name="Pertea G."/>
            <person name="Grossman N."/>
            <person name="Wear M.P."/>
            <person name="Jia B."/>
            <person name="Miller H."/>
            <person name="Casadevall A."/>
            <person name="Timp W."/>
            <person name="Zhang S.X."/>
            <person name="Salzberg S.L."/>
        </authorList>
    </citation>
    <scope>NUCLEOTIDE SEQUENCE [LARGE SCALE GENOMIC DNA]</scope>
    <source>
        <strain evidence="5 6">JHH-5317</strain>
    </source>
</reference>
<dbReference type="PANTHER" id="PTHR12304:SF4">
    <property type="entry name" value="URIDINE NUCLEOSIDASE"/>
    <property type="match status" value="1"/>
</dbReference>
<dbReference type="STRING" id="41688.A0A2N3NHU8"/>
<comment type="similarity">
    <text evidence="1">Belongs to the IUNH family.</text>
</comment>
<dbReference type="InParanoid" id="A0A2N3NHU8"/>
<comment type="caution">
    <text evidence="5">The sequence shown here is derived from an EMBL/GenBank/DDBJ whole genome shotgun (WGS) entry which is preliminary data.</text>
</comment>
<evidence type="ECO:0000256" key="2">
    <source>
        <dbReference type="ARBA" id="ARBA00022801"/>
    </source>
</evidence>
<dbReference type="EMBL" id="NLAX01000004">
    <property type="protein sequence ID" value="PKS11998.1"/>
    <property type="molecule type" value="Genomic_DNA"/>
</dbReference>
<dbReference type="GO" id="GO:0006152">
    <property type="term" value="P:purine nucleoside catabolic process"/>
    <property type="evidence" value="ECO:0007669"/>
    <property type="project" value="TreeGrafter"/>
</dbReference>
<dbReference type="Pfam" id="PF01156">
    <property type="entry name" value="IU_nuc_hydro"/>
    <property type="match status" value="1"/>
</dbReference>
<dbReference type="PANTHER" id="PTHR12304">
    <property type="entry name" value="INOSINE-URIDINE PREFERRING NUCLEOSIDE HYDROLASE"/>
    <property type="match status" value="1"/>
</dbReference>
<dbReference type="FunCoup" id="A0A2N3NHU8">
    <property type="interactions" value="178"/>
</dbReference>
<dbReference type="SUPFAM" id="SSF53590">
    <property type="entry name" value="Nucleoside hydrolase"/>
    <property type="match status" value="1"/>
</dbReference>
<feature type="domain" description="Inosine/uridine-preferring nucleoside hydrolase" evidence="4">
    <location>
        <begin position="8"/>
        <end position="358"/>
    </location>
</feature>
<dbReference type="GO" id="GO:0005829">
    <property type="term" value="C:cytosol"/>
    <property type="evidence" value="ECO:0007669"/>
    <property type="project" value="TreeGrafter"/>
</dbReference>
<dbReference type="InterPro" id="IPR023186">
    <property type="entry name" value="IUNH"/>
</dbReference>
<dbReference type="AlphaFoldDB" id="A0A2N3NHU8"/>
<dbReference type="CDD" id="cd02651">
    <property type="entry name" value="nuc_hydro_IU_UC_XIUA"/>
    <property type="match status" value="1"/>
</dbReference>
<evidence type="ECO:0000256" key="3">
    <source>
        <dbReference type="ARBA" id="ARBA00023295"/>
    </source>
</evidence>
<sequence length="382" mass="40785">MSTAKIPVWLDCDPGHDDAFAILLAAYHPELRLLGISTVFGNAPLSKTTKNASSVLTAIGKEKEITVYPGAHKPLVRPGRQHATDIHGESGIDGTELLPKGHAQVDTTTGAVHAMAKALLSEPAGTAWLVAVGSLTNVGALLQQYPQIVSHLGGLSIMGGAIGDGFSNAVMGMVDGVARIGNWSQYAEFNIFIDPEAAALIFGNEELAGKTTLVPLDLSHQALATENVRNMLLYGKGNEPPADGKGKSTLRTMLVELLFFFAKTYEDVFGITEGPPLHDPLAVAAVLMGTKHEIPFHDWSPDGGPDNRERFDISVVTEGDFDDAQKGCELGRTVATLKEPGVAGVRIPRSLDVAAFWNEIDACIERAEEVLDKRSSRAEMEN</sequence>
<evidence type="ECO:0000259" key="4">
    <source>
        <dbReference type="Pfam" id="PF01156"/>
    </source>
</evidence>
<gene>
    <name evidence="5" type="ORF">jhhlp_001294</name>
</gene>
<keyword evidence="3" id="KW-0326">Glycosidase</keyword>
<dbReference type="OrthoDB" id="432381at2759"/>